<sequence length="95" mass="9823">MQRIFKFALVFVAMFGAGAAYAGAGGTEFDTIYQQLTDWTEGTLGRIIALGMIITGLGWGVVRQSIMAVVVGVAGGLALANAPTVIDNILGGVLF</sequence>
<dbReference type="Proteomes" id="UP001259982">
    <property type="component" value="Unassembled WGS sequence"/>
</dbReference>
<dbReference type="InterPro" id="IPR059173">
    <property type="entry name" value="TraA_dom"/>
</dbReference>
<feature type="signal peptide" evidence="2">
    <location>
        <begin position="1"/>
        <end position="22"/>
    </location>
</feature>
<feature type="chain" id="PRO_5046589716" evidence="2">
    <location>
        <begin position="23"/>
        <end position="95"/>
    </location>
</feature>
<dbReference type="NCBIfam" id="NF041281">
    <property type="entry name" value="TraA_gammapb"/>
    <property type="match status" value="1"/>
</dbReference>
<comment type="caution">
    <text evidence="3">The sequence shown here is derived from an EMBL/GenBank/DDBJ whole genome shotgun (WGS) entry which is preliminary data.</text>
</comment>
<name>A0ABU3B7X5_9GAMM</name>
<keyword evidence="2" id="KW-0732">Signal</keyword>
<dbReference type="Pfam" id="PF04956">
    <property type="entry name" value="TrbC"/>
    <property type="match status" value="1"/>
</dbReference>
<accession>A0ABU3B7X5</accession>
<reference evidence="3 4" key="1">
    <citation type="submission" date="2023-09" db="EMBL/GenBank/DDBJ databases">
        <authorList>
            <person name="Rey-Velasco X."/>
        </authorList>
    </citation>
    <scope>NUCLEOTIDE SEQUENCE [LARGE SCALE GENOMIC DNA]</scope>
    <source>
        <strain evidence="3 4">P385</strain>
    </source>
</reference>
<evidence type="ECO:0000256" key="2">
    <source>
        <dbReference type="SAM" id="SignalP"/>
    </source>
</evidence>
<dbReference type="EMBL" id="JAVRHY010000006">
    <property type="protein sequence ID" value="MDT0618577.1"/>
    <property type="molecule type" value="Genomic_DNA"/>
</dbReference>
<dbReference type="RefSeq" id="WP_311658720.1">
    <property type="nucleotide sequence ID" value="NZ_JAVRHY010000006.1"/>
</dbReference>
<keyword evidence="1" id="KW-0472">Membrane</keyword>
<proteinExistence type="predicted"/>
<gene>
    <name evidence="3" type="primary">traA</name>
    <name evidence="3" type="ORF">RM531_08805</name>
</gene>
<organism evidence="3 4">
    <name type="scientific">Spectribacter acetivorans</name>
    <dbReference type="NCBI Taxonomy" id="3075603"/>
    <lineage>
        <taxon>Bacteria</taxon>
        <taxon>Pseudomonadati</taxon>
        <taxon>Pseudomonadota</taxon>
        <taxon>Gammaproteobacteria</taxon>
        <taxon>Salinisphaerales</taxon>
        <taxon>Salinisphaeraceae</taxon>
        <taxon>Spectribacter</taxon>
    </lineage>
</organism>
<evidence type="ECO:0000313" key="3">
    <source>
        <dbReference type="EMBL" id="MDT0618577.1"/>
    </source>
</evidence>
<evidence type="ECO:0000313" key="4">
    <source>
        <dbReference type="Proteomes" id="UP001259982"/>
    </source>
</evidence>
<keyword evidence="4" id="KW-1185">Reference proteome</keyword>
<feature type="transmembrane region" description="Helical" evidence="1">
    <location>
        <begin position="69"/>
        <end position="86"/>
    </location>
</feature>
<dbReference type="InterPro" id="IPR007039">
    <property type="entry name" value="TrbC/VirB2"/>
</dbReference>
<evidence type="ECO:0000256" key="1">
    <source>
        <dbReference type="SAM" id="Phobius"/>
    </source>
</evidence>
<protein>
    <submittedName>
        <fullName evidence="3">TraA family conjugative transfer protein</fullName>
    </submittedName>
</protein>
<keyword evidence="1" id="KW-0812">Transmembrane</keyword>
<feature type="transmembrane region" description="Helical" evidence="1">
    <location>
        <begin position="46"/>
        <end position="62"/>
    </location>
</feature>
<keyword evidence="1" id="KW-1133">Transmembrane helix</keyword>